<dbReference type="PRINTS" id="PR00404">
    <property type="entry name" value="MADSDOMAIN"/>
</dbReference>
<dbReference type="Pfam" id="PF00319">
    <property type="entry name" value="SRF-TF"/>
    <property type="match status" value="1"/>
</dbReference>
<dbReference type="GO" id="GO:0045944">
    <property type="term" value="P:positive regulation of transcription by RNA polymerase II"/>
    <property type="evidence" value="ECO:0007669"/>
    <property type="project" value="InterPro"/>
</dbReference>
<evidence type="ECO:0000256" key="1">
    <source>
        <dbReference type="ARBA" id="ARBA00004123"/>
    </source>
</evidence>
<dbReference type="InterPro" id="IPR036879">
    <property type="entry name" value="TF_MADSbox_sf"/>
</dbReference>
<dbReference type="Gene3D" id="3.30.360.10">
    <property type="entry name" value="Dihydrodipicolinate Reductase, domain 2"/>
    <property type="match status" value="1"/>
</dbReference>
<comment type="subcellular location">
    <subcellularLocation>
        <location evidence="1">Nucleus</location>
    </subcellularLocation>
</comment>
<keyword evidence="5" id="KW-0539">Nucleus</keyword>
<evidence type="ECO:0000313" key="8">
    <source>
        <dbReference type="Proteomes" id="UP001374535"/>
    </source>
</evidence>
<proteinExistence type="predicted"/>
<dbReference type="GO" id="GO:0046983">
    <property type="term" value="F:protein dimerization activity"/>
    <property type="evidence" value="ECO:0007669"/>
    <property type="project" value="InterPro"/>
</dbReference>
<dbReference type="InterPro" id="IPR002100">
    <property type="entry name" value="TF_MADSbox"/>
</dbReference>
<dbReference type="InterPro" id="IPR050142">
    <property type="entry name" value="MADS-box/MEF2_TF"/>
</dbReference>
<name>A0AAQ3N9H7_VIGMU</name>
<protein>
    <recommendedName>
        <fullName evidence="6">MADS-box domain-containing protein</fullName>
    </recommendedName>
</protein>
<feature type="domain" description="MADS-box" evidence="6">
    <location>
        <begin position="15"/>
        <end position="69"/>
    </location>
</feature>
<dbReference type="GO" id="GO:0000977">
    <property type="term" value="F:RNA polymerase II transcription regulatory region sequence-specific DNA binding"/>
    <property type="evidence" value="ECO:0007669"/>
    <property type="project" value="InterPro"/>
</dbReference>
<keyword evidence="3" id="KW-0238">DNA-binding</keyword>
<keyword evidence="2" id="KW-0805">Transcription regulation</keyword>
<dbReference type="GO" id="GO:0048440">
    <property type="term" value="P:carpel development"/>
    <property type="evidence" value="ECO:0007669"/>
    <property type="project" value="UniProtKB-ARBA"/>
</dbReference>
<dbReference type="PANTHER" id="PTHR48019">
    <property type="entry name" value="SERUM RESPONSE FACTOR HOMOLOG"/>
    <property type="match status" value="1"/>
</dbReference>
<sequence length="349" mass="38756">MKKRHTTRMRWCFDQLKRIENKINRQVTFAKRRNGLLKKAYELSVLCDAELALIIFSTRGKLYEFCSTSSMLKTLERYQKCNYGAPEAIPMRQQRKPWYWCKLDRLVQPNPKLVLAEANGGRQNKARTRKPGETFHQEQYRPNALLPVSSIKTTQMRTNFGSHSSKLLTSKGIVNMEVGRDLLPSGGVVAVGEVAAGGEIQTDAVVGLEHGSVGGEVGRRTRIGAQVLNLIDELVATATVVAVAGHTLGVLVGSEVLRRDVILCFHDTGDDSPSQFLIYLMLSAYNLVIILARESGLKLELCDIPVENLVPEPLRGSASAQEFMQQLPKFDEELAEKLKDAESGGEVSN</sequence>
<accession>A0AAQ3N9H7</accession>
<reference evidence="7 8" key="1">
    <citation type="journal article" date="2023" name="Life. Sci Alliance">
        <title>Evolutionary insights into 3D genome organization and epigenetic landscape of Vigna mungo.</title>
        <authorList>
            <person name="Junaid A."/>
            <person name="Singh B."/>
            <person name="Bhatia S."/>
        </authorList>
    </citation>
    <scope>NUCLEOTIDE SEQUENCE [LARGE SCALE GENOMIC DNA]</scope>
    <source>
        <strain evidence="7">Urdbean</strain>
    </source>
</reference>
<dbReference type="SUPFAM" id="SSF55455">
    <property type="entry name" value="SRF-like"/>
    <property type="match status" value="1"/>
</dbReference>
<keyword evidence="8" id="KW-1185">Reference proteome</keyword>
<evidence type="ECO:0000256" key="5">
    <source>
        <dbReference type="ARBA" id="ARBA00023242"/>
    </source>
</evidence>
<evidence type="ECO:0000256" key="3">
    <source>
        <dbReference type="ARBA" id="ARBA00023125"/>
    </source>
</evidence>
<evidence type="ECO:0000256" key="4">
    <source>
        <dbReference type="ARBA" id="ARBA00023163"/>
    </source>
</evidence>
<organism evidence="7 8">
    <name type="scientific">Vigna mungo</name>
    <name type="common">Black gram</name>
    <name type="synonym">Phaseolus mungo</name>
    <dbReference type="NCBI Taxonomy" id="3915"/>
    <lineage>
        <taxon>Eukaryota</taxon>
        <taxon>Viridiplantae</taxon>
        <taxon>Streptophyta</taxon>
        <taxon>Embryophyta</taxon>
        <taxon>Tracheophyta</taxon>
        <taxon>Spermatophyta</taxon>
        <taxon>Magnoliopsida</taxon>
        <taxon>eudicotyledons</taxon>
        <taxon>Gunneridae</taxon>
        <taxon>Pentapetalae</taxon>
        <taxon>rosids</taxon>
        <taxon>fabids</taxon>
        <taxon>Fabales</taxon>
        <taxon>Fabaceae</taxon>
        <taxon>Papilionoideae</taxon>
        <taxon>50 kb inversion clade</taxon>
        <taxon>NPAAA clade</taxon>
        <taxon>indigoferoid/millettioid clade</taxon>
        <taxon>Phaseoleae</taxon>
        <taxon>Vigna</taxon>
    </lineage>
</organism>
<keyword evidence="4" id="KW-0804">Transcription</keyword>
<dbReference type="InterPro" id="IPR033896">
    <property type="entry name" value="MEF2-like_N"/>
</dbReference>
<gene>
    <name evidence="7" type="ORF">V8G54_019105</name>
</gene>
<dbReference type="Proteomes" id="UP001374535">
    <property type="component" value="Chromosome 6"/>
</dbReference>
<dbReference type="EMBL" id="CP144695">
    <property type="protein sequence ID" value="WVZ05759.1"/>
    <property type="molecule type" value="Genomic_DNA"/>
</dbReference>
<dbReference type="GO" id="GO:0005634">
    <property type="term" value="C:nucleus"/>
    <property type="evidence" value="ECO:0007669"/>
    <property type="project" value="UniProtKB-SubCell"/>
</dbReference>
<dbReference type="SMART" id="SM00432">
    <property type="entry name" value="MADS"/>
    <property type="match status" value="1"/>
</dbReference>
<evidence type="ECO:0000313" key="7">
    <source>
        <dbReference type="EMBL" id="WVZ05759.1"/>
    </source>
</evidence>
<dbReference type="Gene3D" id="3.40.1810.10">
    <property type="entry name" value="Transcription factor, MADS-box"/>
    <property type="match status" value="1"/>
</dbReference>
<dbReference type="CDD" id="cd00265">
    <property type="entry name" value="MADS_MEF2_like"/>
    <property type="match status" value="1"/>
</dbReference>
<dbReference type="AlphaFoldDB" id="A0AAQ3N9H7"/>
<evidence type="ECO:0000259" key="6">
    <source>
        <dbReference type="PROSITE" id="PS50066"/>
    </source>
</evidence>
<dbReference type="PROSITE" id="PS50066">
    <property type="entry name" value="MADS_BOX_2"/>
    <property type="match status" value="1"/>
</dbReference>
<dbReference type="FunFam" id="3.40.1810.10:FF:000004">
    <property type="entry name" value="MADS-box transcription factor 1"/>
    <property type="match status" value="1"/>
</dbReference>
<evidence type="ECO:0000256" key="2">
    <source>
        <dbReference type="ARBA" id="ARBA00023015"/>
    </source>
</evidence>